<feature type="domain" description="CBS" evidence="10">
    <location>
        <begin position="278"/>
        <end position="334"/>
    </location>
</feature>
<dbReference type="RefSeq" id="WP_008081160.1">
    <property type="nucleotide sequence ID" value="NZ_AEVT01000117.1"/>
</dbReference>
<evidence type="ECO:0000313" key="12">
    <source>
        <dbReference type="EMBL" id="EGA68092.1"/>
    </source>
</evidence>
<evidence type="ECO:0000256" key="3">
    <source>
        <dbReference type="ARBA" id="ARBA00022737"/>
    </source>
</evidence>
<dbReference type="Pfam" id="PF00571">
    <property type="entry name" value="CBS"/>
    <property type="match status" value="1"/>
</dbReference>
<feature type="transmembrane region" description="Helical" evidence="9">
    <location>
        <begin position="130"/>
        <end position="154"/>
    </location>
</feature>
<evidence type="ECO:0000313" key="13">
    <source>
        <dbReference type="Proteomes" id="UP000006228"/>
    </source>
</evidence>
<keyword evidence="4 8" id="KW-1133">Transmembrane helix</keyword>
<dbReference type="Pfam" id="PF03471">
    <property type="entry name" value="CorC_HlyC"/>
    <property type="match status" value="1"/>
</dbReference>
<evidence type="ECO:0000256" key="8">
    <source>
        <dbReference type="PROSITE-ProRule" id="PRU01193"/>
    </source>
</evidence>
<evidence type="ECO:0000256" key="4">
    <source>
        <dbReference type="ARBA" id="ARBA00022989"/>
    </source>
</evidence>
<evidence type="ECO:0000259" key="11">
    <source>
        <dbReference type="PROSITE" id="PS51846"/>
    </source>
</evidence>
<evidence type="ECO:0000256" key="2">
    <source>
        <dbReference type="ARBA" id="ARBA00022692"/>
    </source>
</evidence>
<feature type="transmembrane region" description="Helical" evidence="9">
    <location>
        <begin position="6"/>
        <end position="26"/>
    </location>
</feature>
<name>E8MCR6_PHOS4</name>
<comment type="caution">
    <text evidence="12">The sequence shown here is derived from an EMBL/GenBank/DDBJ whole genome shotgun (WGS) entry which is preliminary data.</text>
</comment>
<dbReference type="SUPFAM" id="SSF54631">
    <property type="entry name" value="CBS-domain pair"/>
    <property type="match status" value="1"/>
</dbReference>
<dbReference type="InterPro" id="IPR002550">
    <property type="entry name" value="CNNM"/>
</dbReference>
<dbReference type="PROSITE" id="PS51371">
    <property type="entry name" value="CBS"/>
    <property type="match status" value="2"/>
</dbReference>
<dbReference type="InterPro" id="IPR000644">
    <property type="entry name" value="CBS_dom"/>
</dbReference>
<dbReference type="Proteomes" id="UP000006228">
    <property type="component" value="Unassembled WGS sequence"/>
</dbReference>
<dbReference type="GO" id="GO:0005886">
    <property type="term" value="C:plasma membrane"/>
    <property type="evidence" value="ECO:0007669"/>
    <property type="project" value="TreeGrafter"/>
</dbReference>
<dbReference type="PANTHER" id="PTHR22777:SF17">
    <property type="entry name" value="UPF0053 PROTEIN SLL0260"/>
    <property type="match status" value="1"/>
</dbReference>
<dbReference type="InterPro" id="IPR016169">
    <property type="entry name" value="FAD-bd_PCMH_sub2"/>
</dbReference>
<dbReference type="GO" id="GO:0050660">
    <property type="term" value="F:flavin adenine dinucleotide binding"/>
    <property type="evidence" value="ECO:0007669"/>
    <property type="project" value="InterPro"/>
</dbReference>
<dbReference type="InterPro" id="IPR036318">
    <property type="entry name" value="FAD-bd_PCMH-like_sf"/>
</dbReference>
<organism evidence="12 13">
    <name type="scientific">Vibrio sinaloensis DSM 21326</name>
    <dbReference type="NCBI Taxonomy" id="945550"/>
    <lineage>
        <taxon>Bacteria</taxon>
        <taxon>Pseudomonadati</taxon>
        <taxon>Pseudomonadota</taxon>
        <taxon>Gammaproteobacteria</taxon>
        <taxon>Vibrionales</taxon>
        <taxon>Vibrionaceae</taxon>
        <taxon>Vibrio</taxon>
        <taxon>Vibrio oreintalis group</taxon>
    </lineage>
</organism>
<protein>
    <submittedName>
        <fullName evidence="12">Hemolysin</fullName>
    </submittedName>
</protein>
<dbReference type="Gene3D" id="3.10.580.10">
    <property type="entry name" value="CBS-domain"/>
    <property type="match status" value="1"/>
</dbReference>
<dbReference type="InterPro" id="IPR005170">
    <property type="entry name" value="Transptr-assoc_dom"/>
</dbReference>
<evidence type="ECO:0000259" key="10">
    <source>
        <dbReference type="PROSITE" id="PS51371"/>
    </source>
</evidence>
<evidence type="ECO:0000256" key="6">
    <source>
        <dbReference type="ARBA" id="ARBA00023136"/>
    </source>
</evidence>
<accession>E8MCR6</accession>
<dbReference type="GeneID" id="95571333"/>
<keyword evidence="5 7" id="KW-0129">CBS domain</keyword>
<dbReference type="AlphaFoldDB" id="E8MCR6"/>
<evidence type="ECO:0000256" key="9">
    <source>
        <dbReference type="SAM" id="Phobius"/>
    </source>
</evidence>
<evidence type="ECO:0000256" key="5">
    <source>
        <dbReference type="ARBA" id="ARBA00023122"/>
    </source>
</evidence>
<dbReference type="SUPFAM" id="SSF56176">
    <property type="entry name" value="FAD-binding/transporter-associated domain-like"/>
    <property type="match status" value="1"/>
</dbReference>
<dbReference type="eggNOG" id="COG1253">
    <property type="taxonomic scope" value="Bacteria"/>
</dbReference>
<feature type="domain" description="CNNM transmembrane" evidence="11">
    <location>
        <begin position="1"/>
        <end position="195"/>
    </location>
</feature>
<sequence>MDIFILVGLITLNGIFAMSELALVTAKSSRLKNLAQTQPSAQLALELKNNPTRFLSTIQIGITAIGILSGIFGEATLSAPFALWLSAQGLEADIASIVATTSVVILITYFAIVVGELVPKRFAQRNAERIAIIVAYPIHWLAIMTTPFVVLLSASTDALLKLFRQHGDDNDQVTEEDIFAVVTEGSQSGAIEPQEQQMIRNLLHLNDRLATSLMTPRCDIEYLDITQPIEQVLKRIRVTQHSVWPIVHGSLDKIIGTVSSKVLLDQYEELTIATLVRQARRPRYMPESMKGLPLLNEMQKTNCEMAFIVDEYGDVQGLVTHYDVLESIAGELGMAPQHIWAKQQTDNSWLMDAMIPLNELKHRIDIGQLDGEESEGFQTLNGFLTWKLGRVPEIGEVLQQDQWHFEILAVSHNRVLQVRCYQKT</sequence>
<feature type="domain" description="CBS" evidence="10">
    <location>
        <begin position="214"/>
        <end position="274"/>
    </location>
</feature>
<evidence type="ECO:0000256" key="1">
    <source>
        <dbReference type="ARBA" id="ARBA00004141"/>
    </source>
</evidence>
<keyword evidence="6 8" id="KW-0472">Membrane</keyword>
<dbReference type="PANTHER" id="PTHR22777">
    <property type="entry name" value="HEMOLYSIN-RELATED"/>
    <property type="match status" value="1"/>
</dbReference>
<dbReference type="CDD" id="cd04590">
    <property type="entry name" value="CBS_pair_CorC_HlyC_assoc"/>
    <property type="match status" value="1"/>
</dbReference>
<dbReference type="SMART" id="SM01091">
    <property type="entry name" value="CorC_HlyC"/>
    <property type="match status" value="1"/>
</dbReference>
<dbReference type="OrthoDB" id="9797674at2"/>
<keyword evidence="3" id="KW-0677">Repeat</keyword>
<comment type="subcellular location">
    <subcellularLocation>
        <location evidence="1">Membrane</location>
        <topology evidence="1">Multi-pass membrane protein</topology>
    </subcellularLocation>
</comment>
<reference evidence="12 13" key="1">
    <citation type="journal article" date="2012" name="Int. J. Syst. Evol. Microbiol.">
        <title>Vibrio caribbeanicus sp. nov., isolated from the marine sponge Scleritoderma cyanea.</title>
        <authorList>
            <person name="Hoffmann M."/>
            <person name="Monday S.R."/>
            <person name="Allard M.W."/>
            <person name="Strain E.A."/>
            <person name="Whittaker P."/>
            <person name="Naum M."/>
            <person name="McCarthy P.J."/>
            <person name="Lopez J.V."/>
            <person name="Fischer M."/>
            <person name="Brown E.W."/>
        </authorList>
    </citation>
    <scope>NUCLEOTIDE SEQUENCE [LARGE SCALE GENOMIC DNA]</scope>
    <source>
        <strain evidence="13">DSMZ 21326</strain>
    </source>
</reference>
<proteinExistence type="predicted"/>
<dbReference type="InterPro" id="IPR044751">
    <property type="entry name" value="Ion_transp-like_CBS"/>
</dbReference>
<evidence type="ECO:0000256" key="7">
    <source>
        <dbReference type="PROSITE-ProRule" id="PRU00703"/>
    </source>
</evidence>
<dbReference type="EMBL" id="AEVT01000117">
    <property type="protein sequence ID" value="EGA68092.1"/>
    <property type="molecule type" value="Genomic_DNA"/>
</dbReference>
<dbReference type="PROSITE" id="PS51846">
    <property type="entry name" value="CNNM"/>
    <property type="match status" value="1"/>
</dbReference>
<gene>
    <name evidence="12" type="ORF">VISI1226_15166</name>
</gene>
<dbReference type="Gene3D" id="3.30.465.10">
    <property type="match status" value="1"/>
</dbReference>
<dbReference type="InterPro" id="IPR046342">
    <property type="entry name" value="CBS_dom_sf"/>
</dbReference>
<feature type="transmembrane region" description="Helical" evidence="9">
    <location>
        <begin position="94"/>
        <end position="118"/>
    </location>
</feature>
<feature type="transmembrane region" description="Helical" evidence="9">
    <location>
        <begin position="58"/>
        <end position="82"/>
    </location>
</feature>
<dbReference type="Pfam" id="PF01595">
    <property type="entry name" value="CNNM"/>
    <property type="match status" value="1"/>
</dbReference>
<keyword evidence="2 8" id="KW-0812">Transmembrane</keyword>